<gene>
    <name evidence="1" type="ORF">LCGC14_2679710</name>
</gene>
<name>A0A0F9A9B4_9ZZZZ</name>
<reference evidence="1" key="1">
    <citation type="journal article" date="2015" name="Nature">
        <title>Complex archaea that bridge the gap between prokaryotes and eukaryotes.</title>
        <authorList>
            <person name="Spang A."/>
            <person name="Saw J.H."/>
            <person name="Jorgensen S.L."/>
            <person name="Zaremba-Niedzwiedzka K."/>
            <person name="Martijn J."/>
            <person name="Lind A.E."/>
            <person name="van Eijk R."/>
            <person name="Schleper C."/>
            <person name="Guy L."/>
            <person name="Ettema T.J."/>
        </authorList>
    </citation>
    <scope>NUCLEOTIDE SEQUENCE</scope>
</reference>
<evidence type="ECO:0008006" key="2">
    <source>
        <dbReference type="Google" id="ProtNLM"/>
    </source>
</evidence>
<organism evidence="1">
    <name type="scientific">marine sediment metagenome</name>
    <dbReference type="NCBI Taxonomy" id="412755"/>
    <lineage>
        <taxon>unclassified sequences</taxon>
        <taxon>metagenomes</taxon>
        <taxon>ecological metagenomes</taxon>
    </lineage>
</organism>
<protein>
    <recommendedName>
        <fullName evidence="2">HicB-like antitoxin of toxin-antitoxin system domain-containing protein</fullName>
    </recommendedName>
</protein>
<proteinExistence type="predicted"/>
<comment type="caution">
    <text evidence="1">The sequence shown here is derived from an EMBL/GenBank/DDBJ whole genome shotgun (WGS) entry which is preliminary data.</text>
</comment>
<dbReference type="EMBL" id="LAZR01047211">
    <property type="protein sequence ID" value="KKK94750.1"/>
    <property type="molecule type" value="Genomic_DNA"/>
</dbReference>
<sequence>MLMEGMLQLSKRTVQDGDMWSAYCDELEIGSCGSSEPEAIANLDNAIRALWHAREKHT</sequence>
<dbReference type="AlphaFoldDB" id="A0A0F9A9B4"/>
<accession>A0A0F9A9B4</accession>
<evidence type="ECO:0000313" key="1">
    <source>
        <dbReference type="EMBL" id="KKK94750.1"/>
    </source>
</evidence>